<evidence type="ECO:0000313" key="6">
    <source>
        <dbReference type="Proteomes" id="UP001274830"/>
    </source>
</evidence>
<dbReference type="EMBL" id="JAUTXT010000013">
    <property type="protein sequence ID" value="KAK3675674.1"/>
    <property type="molecule type" value="Genomic_DNA"/>
</dbReference>
<protein>
    <recommendedName>
        <fullName evidence="7">Dynactin subunit</fullName>
    </recommendedName>
</protein>
<dbReference type="InterPro" id="IPR028133">
    <property type="entry name" value="Dynamitin"/>
</dbReference>
<reference evidence="5" key="1">
    <citation type="submission" date="2023-07" db="EMBL/GenBank/DDBJ databases">
        <title>Black Yeasts Isolated from many extreme environments.</title>
        <authorList>
            <person name="Coleine C."/>
            <person name="Stajich J.E."/>
            <person name="Selbmann L."/>
        </authorList>
    </citation>
    <scope>NUCLEOTIDE SEQUENCE</scope>
    <source>
        <strain evidence="5">CCFEE 5485</strain>
    </source>
</reference>
<keyword evidence="3" id="KW-0175">Coiled coil</keyword>
<keyword evidence="6" id="KW-1185">Reference proteome</keyword>
<feature type="compositionally biased region" description="Acidic residues" evidence="4">
    <location>
        <begin position="44"/>
        <end position="54"/>
    </location>
</feature>
<feature type="region of interest" description="Disordered" evidence="4">
    <location>
        <begin position="132"/>
        <end position="157"/>
    </location>
</feature>
<evidence type="ECO:0000313" key="5">
    <source>
        <dbReference type="EMBL" id="KAK3675674.1"/>
    </source>
</evidence>
<feature type="compositionally biased region" description="Acidic residues" evidence="4">
    <location>
        <begin position="142"/>
        <end position="157"/>
    </location>
</feature>
<comment type="caution">
    <text evidence="5">The sequence shown here is derived from an EMBL/GenBank/DDBJ whole genome shotgun (WGS) entry which is preliminary data.</text>
</comment>
<dbReference type="Proteomes" id="UP001274830">
    <property type="component" value="Unassembled WGS sequence"/>
</dbReference>
<evidence type="ECO:0000256" key="2">
    <source>
        <dbReference type="ARBA" id="ARBA00022490"/>
    </source>
</evidence>
<evidence type="ECO:0000256" key="1">
    <source>
        <dbReference type="ARBA" id="ARBA00004496"/>
    </source>
</evidence>
<feature type="coiled-coil region" evidence="3">
    <location>
        <begin position="330"/>
        <end position="357"/>
    </location>
</feature>
<dbReference type="GO" id="GO:0007017">
    <property type="term" value="P:microtubule-based process"/>
    <property type="evidence" value="ECO:0007669"/>
    <property type="project" value="InterPro"/>
</dbReference>
<sequence>MTDATRLAALPGYDSAPDVYETADLADDTSTVQTSPRSPAETDATSEDEDEESDGYGVSRRRLYPERARLQFSAGSRRVETRGVDLSDRVDGKRKGFKVRPRTNEVEDGDDESLDIRIARLRREIEECKLEAEREKAAEESHADEEDGEDSAAPELDDLGRLLQSIQLPVKRYRRKAANIATTNGHSIPPDEEDLSDEQTLSRITDFDTRLHALEQALGISTIDAATNPDAISTPILPALNLLDQQLSALASATSLARLEAAGNRLHKLRSEAEYLSQSQLSSTEDGEETQTATLSLEDLAKLQQLYLLLPNLQSLSPTIPAILTRLRSLRTLHTTAAEAASKLERVEQRQAEMDSELAEWRTGLGKVEAAVQEASEANGRNGQVVQGWVKDLEGRVRGL</sequence>
<accession>A0AAE0WPW5</accession>
<proteinExistence type="predicted"/>
<feature type="compositionally biased region" description="Polar residues" evidence="4">
    <location>
        <begin position="28"/>
        <end position="37"/>
    </location>
</feature>
<organism evidence="5 6">
    <name type="scientific">Recurvomyces mirabilis</name>
    <dbReference type="NCBI Taxonomy" id="574656"/>
    <lineage>
        <taxon>Eukaryota</taxon>
        <taxon>Fungi</taxon>
        <taxon>Dikarya</taxon>
        <taxon>Ascomycota</taxon>
        <taxon>Pezizomycotina</taxon>
        <taxon>Dothideomycetes</taxon>
        <taxon>Dothideomycetidae</taxon>
        <taxon>Mycosphaerellales</taxon>
        <taxon>Teratosphaeriaceae</taxon>
        <taxon>Recurvomyces</taxon>
    </lineage>
</organism>
<comment type="subcellular location">
    <subcellularLocation>
        <location evidence="1">Cytoplasm</location>
    </subcellularLocation>
</comment>
<feature type="region of interest" description="Disordered" evidence="4">
    <location>
        <begin position="1"/>
        <end position="62"/>
    </location>
</feature>
<feature type="compositionally biased region" description="Basic and acidic residues" evidence="4">
    <location>
        <begin position="132"/>
        <end position="141"/>
    </location>
</feature>
<feature type="region of interest" description="Disordered" evidence="4">
    <location>
        <begin position="90"/>
        <end position="110"/>
    </location>
</feature>
<dbReference type="PANTHER" id="PTHR15346">
    <property type="entry name" value="DYNACTIN SUBUNIT"/>
    <property type="match status" value="1"/>
</dbReference>
<evidence type="ECO:0000256" key="3">
    <source>
        <dbReference type="SAM" id="Coils"/>
    </source>
</evidence>
<keyword evidence="2" id="KW-0963">Cytoplasm</keyword>
<gene>
    <name evidence="5" type="ORF">LTR78_004315</name>
</gene>
<dbReference type="AlphaFoldDB" id="A0AAE0WPW5"/>
<evidence type="ECO:0008006" key="7">
    <source>
        <dbReference type="Google" id="ProtNLM"/>
    </source>
</evidence>
<evidence type="ECO:0000256" key="4">
    <source>
        <dbReference type="SAM" id="MobiDB-lite"/>
    </source>
</evidence>
<dbReference type="GO" id="GO:0005737">
    <property type="term" value="C:cytoplasm"/>
    <property type="evidence" value="ECO:0007669"/>
    <property type="project" value="UniProtKB-SubCell"/>
</dbReference>
<dbReference type="Pfam" id="PF04912">
    <property type="entry name" value="Dynamitin"/>
    <property type="match status" value="1"/>
</dbReference>
<name>A0AAE0WPW5_9PEZI</name>
<dbReference type="GO" id="GO:0005869">
    <property type="term" value="C:dynactin complex"/>
    <property type="evidence" value="ECO:0007669"/>
    <property type="project" value="InterPro"/>
</dbReference>